<dbReference type="EMBL" id="OX459957">
    <property type="protein sequence ID" value="CAI9163155.1"/>
    <property type="molecule type" value="Genomic_DNA"/>
</dbReference>
<name>A0ABN8YNK2_RANTA</name>
<proteinExistence type="predicted"/>
<dbReference type="Proteomes" id="UP001176941">
    <property type="component" value="Chromosome 21"/>
</dbReference>
<feature type="region of interest" description="Disordered" evidence="1">
    <location>
        <begin position="49"/>
        <end position="92"/>
    </location>
</feature>
<gene>
    <name evidence="2" type="ORF">MRATA1EN1_LOCUS12117</name>
</gene>
<evidence type="ECO:0000313" key="2">
    <source>
        <dbReference type="EMBL" id="CAI9163155.1"/>
    </source>
</evidence>
<keyword evidence="3" id="KW-1185">Reference proteome</keyword>
<evidence type="ECO:0000256" key="1">
    <source>
        <dbReference type="SAM" id="MobiDB-lite"/>
    </source>
</evidence>
<feature type="compositionally biased region" description="Polar residues" evidence="1">
    <location>
        <begin position="55"/>
        <end position="67"/>
    </location>
</feature>
<accession>A0ABN8YNK2</accession>
<reference evidence="2" key="1">
    <citation type="submission" date="2023-04" db="EMBL/GenBank/DDBJ databases">
        <authorList>
            <consortium name="ELIXIR-Norway"/>
        </authorList>
    </citation>
    <scope>NUCLEOTIDE SEQUENCE [LARGE SCALE GENOMIC DNA]</scope>
</reference>
<organism evidence="2 3">
    <name type="scientific">Rangifer tarandus platyrhynchus</name>
    <name type="common">Svalbard reindeer</name>
    <dbReference type="NCBI Taxonomy" id="3082113"/>
    <lineage>
        <taxon>Eukaryota</taxon>
        <taxon>Metazoa</taxon>
        <taxon>Chordata</taxon>
        <taxon>Craniata</taxon>
        <taxon>Vertebrata</taxon>
        <taxon>Euteleostomi</taxon>
        <taxon>Mammalia</taxon>
        <taxon>Eutheria</taxon>
        <taxon>Laurasiatheria</taxon>
        <taxon>Artiodactyla</taxon>
        <taxon>Ruminantia</taxon>
        <taxon>Pecora</taxon>
        <taxon>Cervidae</taxon>
        <taxon>Odocoileinae</taxon>
        <taxon>Rangifer</taxon>
    </lineage>
</organism>
<sequence>MLNRPKPADELQGRWLLVPGHSSWYPQASSVAWGCVSVGWSLPCQPRGDIGPPGVSQSFGSHSSQAQHLLREEPASRESPGGRCGRGMCLPPGRPHKAVPQLQLLSQAWSREAKPLGW</sequence>
<protein>
    <submittedName>
        <fullName evidence="2">Uncharacterized protein</fullName>
    </submittedName>
</protein>
<evidence type="ECO:0000313" key="3">
    <source>
        <dbReference type="Proteomes" id="UP001176941"/>
    </source>
</evidence>